<dbReference type="CDD" id="cd08152">
    <property type="entry name" value="y4iL_like"/>
    <property type="match status" value="1"/>
</dbReference>
<accession>A0AA95HCK8</accession>
<dbReference type="Proteomes" id="UP001300672">
    <property type="component" value="Chromosome"/>
</dbReference>
<dbReference type="AlphaFoldDB" id="A0AA95HCK8"/>
<dbReference type="KEGG" id="tdu:QJT80_07345"/>
<dbReference type="GO" id="GO:0020037">
    <property type="term" value="F:heme binding"/>
    <property type="evidence" value="ECO:0007669"/>
    <property type="project" value="InterPro"/>
</dbReference>
<proteinExistence type="predicted"/>
<sequence>MSINIISYPTADESLGEHLGENEAETAQQIAELINQHAANTYKPGGFRRPVHTKAHGCVKAEFRVLPNLPAELARGIFQPGAVYPATIRYSNASSNPDQADNRSDARGMAIKLFNIQQPSLLESWQDLHTQDFILFNHPFFMVNTAQQYLELIKDVNGISLLDKMSLPFDLGLRGMVNTFKISHGKIANPLHVQYYSAVPYQLGADAPKLVVKYSVKPAEYINPENIPEHPDPNYLREVMQTTLMQEAVDLKFMLQLRKDGMDVENAQVAWSEDSSPFIEVAVIHIPKQEFNTAAQNLECENLSFNPWHCTADHRPLGAINRIRKVVYTQASQFRHAENNPL</sequence>
<dbReference type="EMBL" id="CP124755">
    <property type="protein sequence ID" value="WGZ92291.1"/>
    <property type="molecule type" value="Genomic_DNA"/>
</dbReference>
<dbReference type="PANTHER" id="PTHR36195">
    <property type="entry name" value="DOMAIN PROTEIN, PUTATIVE (AFU_ORTHOLOGUE AFUA_5G01990)-RELATED-RELATED"/>
    <property type="match status" value="1"/>
</dbReference>
<organism evidence="1">
    <name type="scientific">Candidatus Thiocaldithrix dubininis</name>
    <dbReference type="NCBI Taxonomy" id="3080823"/>
    <lineage>
        <taxon>Bacteria</taxon>
        <taxon>Pseudomonadati</taxon>
        <taxon>Pseudomonadota</taxon>
        <taxon>Gammaproteobacteria</taxon>
        <taxon>Thiotrichales</taxon>
        <taxon>Thiotrichaceae</taxon>
        <taxon>Candidatus Thiocaldithrix</taxon>
    </lineage>
</organism>
<dbReference type="PANTHER" id="PTHR36195:SF4">
    <property type="entry name" value="DOMAIN PROTEIN, PUTATIVE (AFU_ORTHOLOGUE AFUA_5G01990)-RELATED"/>
    <property type="match status" value="1"/>
</dbReference>
<protein>
    <submittedName>
        <fullName evidence="1">Catalase family protein</fullName>
    </submittedName>
</protein>
<dbReference type="SUPFAM" id="SSF56634">
    <property type="entry name" value="Heme-dependent catalase-like"/>
    <property type="match status" value="1"/>
</dbReference>
<evidence type="ECO:0000313" key="1">
    <source>
        <dbReference type="EMBL" id="WGZ92291.1"/>
    </source>
</evidence>
<dbReference type="Gene3D" id="2.40.180.10">
    <property type="entry name" value="Catalase core domain"/>
    <property type="match status" value="1"/>
</dbReference>
<dbReference type="InterPro" id="IPR020835">
    <property type="entry name" value="Catalase_sf"/>
</dbReference>
<reference evidence="1" key="1">
    <citation type="journal article" date="2023" name="Int. J. Mol. Sci.">
        <title>Metagenomics Revealed a New Genus 'Candidatus Thiocaldithrix dubininis' gen. nov., sp. nov. and a New Species 'Candidatus Thiothrix putei' sp. nov. in the Family Thiotrichaceae, Some Members of Which Have Traits of Both Na+- and H+-Motive Energetics.</title>
        <authorList>
            <person name="Ravin N.V."/>
            <person name="Muntyan M.S."/>
            <person name="Smolyakov D.D."/>
            <person name="Rudenko T.S."/>
            <person name="Beletsky A.V."/>
            <person name="Mardanov A.V."/>
            <person name="Grabovich M.Y."/>
        </authorList>
    </citation>
    <scope>NUCLEOTIDE SEQUENCE</scope>
    <source>
        <strain evidence="1">GKL-01</strain>
    </source>
</reference>
<reference evidence="1" key="2">
    <citation type="submission" date="2023-04" db="EMBL/GenBank/DDBJ databases">
        <authorList>
            <person name="Beletskiy A.V."/>
            <person name="Mardanov A.V."/>
            <person name="Ravin N.V."/>
        </authorList>
    </citation>
    <scope>NUCLEOTIDE SEQUENCE</scope>
    <source>
        <strain evidence="1">GKL-01</strain>
    </source>
</reference>
<name>A0AA95HCK8_9GAMM</name>
<gene>
    <name evidence="1" type="ORF">QJT80_07345</name>
</gene>